<sequence>MKKKALKLSLLGTAFAGALVFTATSTGSFAWFTDSVEATGEIQGGTLELNNGQDIDGSIVQASNFAPSQLIFGDWLSVENTGTLDTHLQATYRHQVDLEVPIDAYKVGYIALKYTVAPGRDVYEDAQYRLDQLFNGVTNEVQTFSAASTAGSDDVEVLVAIVDESEYDQNTGELFLGDGSQTGRDNEFWQLDEGQYIDLNFGVKLDENAGNEYQGAVYQAVLEVLAKQTDNGSNY</sequence>
<accession>A0A060LX34</accession>
<dbReference type="InterPro" id="IPR022121">
    <property type="entry name" value="Peptidase_M73_camelysin"/>
</dbReference>
<dbReference type="HOGENOM" id="CLU_1178355_0_0_9"/>
<keyword evidence="3" id="KW-1185">Reference proteome</keyword>
<evidence type="ECO:0000256" key="1">
    <source>
        <dbReference type="SAM" id="SignalP"/>
    </source>
</evidence>
<dbReference type="PATRIC" id="fig|1246626.3.peg.3261"/>
<keyword evidence="1" id="KW-0732">Signal</keyword>
<dbReference type="AlphaFoldDB" id="A0A060LX34"/>
<gene>
    <name evidence="2" type="ORF">BleG1_3284</name>
</gene>
<name>A0A060LX34_9BACI</name>
<evidence type="ECO:0008006" key="4">
    <source>
        <dbReference type="Google" id="ProtNLM"/>
    </source>
</evidence>
<feature type="chain" id="PRO_5001587456" description="Spore coat-associated protein N" evidence="1">
    <location>
        <begin position="31"/>
        <end position="235"/>
    </location>
</feature>
<protein>
    <recommendedName>
        <fullName evidence="4">Spore coat-associated protein N</fullName>
    </recommendedName>
</protein>
<dbReference type="OrthoDB" id="2450678at2"/>
<dbReference type="KEGG" id="ble:BleG1_3284"/>
<evidence type="ECO:0000313" key="3">
    <source>
        <dbReference type="Proteomes" id="UP000027142"/>
    </source>
</evidence>
<evidence type="ECO:0000313" key="2">
    <source>
        <dbReference type="EMBL" id="AIC95831.1"/>
    </source>
</evidence>
<dbReference type="eggNOG" id="ENOG5030447">
    <property type="taxonomic scope" value="Bacteria"/>
</dbReference>
<organism evidence="2 3">
    <name type="scientific">Shouchella lehensis G1</name>
    <dbReference type="NCBI Taxonomy" id="1246626"/>
    <lineage>
        <taxon>Bacteria</taxon>
        <taxon>Bacillati</taxon>
        <taxon>Bacillota</taxon>
        <taxon>Bacilli</taxon>
        <taxon>Bacillales</taxon>
        <taxon>Bacillaceae</taxon>
        <taxon>Shouchella</taxon>
    </lineage>
</organism>
<dbReference type="RefSeq" id="WP_038483195.1">
    <property type="nucleotide sequence ID" value="NZ_CP003923.1"/>
</dbReference>
<feature type="signal peptide" evidence="1">
    <location>
        <begin position="1"/>
        <end position="30"/>
    </location>
</feature>
<proteinExistence type="predicted"/>
<dbReference type="Pfam" id="PF12389">
    <property type="entry name" value="Peptidase_M73"/>
    <property type="match status" value="1"/>
</dbReference>
<dbReference type="STRING" id="1246626.BleG1_3284"/>
<dbReference type="EMBL" id="CP003923">
    <property type="protein sequence ID" value="AIC95831.1"/>
    <property type="molecule type" value="Genomic_DNA"/>
</dbReference>
<reference evidence="2 3" key="1">
    <citation type="journal article" date="2014" name="Gene">
        <title>A comparative genomic analysis of the alkalitolerant soil bacterium Bacillus lehensis G1.</title>
        <authorList>
            <person name="Noor Y.M."/>
            <person name="Samsulrizal N.H."/>
            <person name="Jema'on N.A."/>
            <person name="Low K.O."/>
            <person name="Ramli A.N."/>
            <person name="Alias N.I."/>
            <person name="Damis S.I."/>
            <person name="Fuzi S.F."/>
            <person name="Isa M.N."/>
            <person name="Murad A.M."/>
            <person name="Raih M.F."/>
            <person name="Bakar F.D."/>
            <person name="Najimudin N."/>
            <person name="Mahadi N.M."/>
            <person name="Illias R.M."/>
        </authorList>
    </citation>
    <scope>NUCLEOTIDE SEQUENCE [LARGE SCALE GENOMIC DNA]</scope>
    <source>
        <strain evidence="2 3">G1</strain>
    </source>
</reference>
<dbReference type="Proteomes" id="UP000027142">
    <property type="component" value="Chromosome"/>
</dbReference>